<keyword evidence="4" id="KW-0489">Methyltransferase</keyword>
<protein>
    <submittedName>
        <fullName evidence="4">TlyA family RNA methyltransferase</fullName>
    </submittedName>
</protein>
<dbReference type="GO" id="GO:0008168">
    <property type="term" value="F:methyltransferase activity"/>
    <property type="evidence" value="ECO:0007669"/>
    <property type="project" value="UniProtKB-KW"/>
</dbReference>
<evidence type="ECO:0000256" key="2">
    <source>
        <dbReference type="PROSITE-ProRule" id="PRU00182"/>
    </source>
</evidence>
<reference evidence="4 5" key="1">
    <citation type="submission" date="2024-03" db="EMBL/GenBank/DDBJ databases">
        <title>Ignisphaera cupida sp. nov., a hyperthermophilic hydrolytic archaeon from a hot spring of Kamchatka, and proposal of Ignisphaeraceae fam. nov.</title>
        <authorList>
            <person name="Podosokorskaya O.A."/>
            <person name="Elcheninov A.G."/>
            <person name="Maltseva A.I."/>
            <person name="Zayulina K.S."/>
            <person name="Novikov A."/>
            <person name="Merkel A.Y."/>
        </authorList>
    </citation>
    <scope>NUCLEOTIDE SEQUENCE [LARGE SCALE GENOMIC DNA]</scope>
    <source>
        <strain evidence="4 5">38H-sp</strain>
    </source>
</reference>
<dbReference type="InterPro" id="IPR002942">
    <property type="entry name" value="S4_RNA-bd"/>
</dbReference>
<dbReference type="EMBL" id="JBCHKQ010000002">
    <property type="protein sequence ID" value="MEM5947948.1"/>
    <property type="molecule type" value="Genomic_DNA"/>
</dbReference>
<evidence type="ECO:0000313" key="5">
    <source>
        <dbReference type="Proteomes" id="UP001466331"/>
    </source>
</evidence>
<dbReference type="Pfam" id="PF01728">
    <property type="entry name" value="FtsJ"/>
    <property type="match status" value="1"/>
</dbReference>
<sequence length="265" mass="29354">MKKKRLLDVLVSLYPDYERERLYANILCGDVFVDGVRIKDPFYGVKSSSIVELKSEDGYVSRGGYKLEAALSEWKLDVRGLCFVDVGSSTGGFTDCLLSRGASFVHAVDVGYNQLAWKLRADNRVSVMERCNIRDIKELVPRPDAAVADVSFSSLTGLIPHIIGLTAQKWGVFLLKPQFEYAAMIKHGLAEDYGFDGVIRDYSIVYIIADYILERIVSEGLCVGHLMPSPIRGSHGNLEFLLLISKGGPGAGRDELDKWYSSVSS</sequence>
<evidence type="ECO:0000256" key="1">
    <source>
        <dbReference type="ARBA" id="ARBA00022884"/>
    </source>
</evidence>
<dbReference type="SUPFAM" id="SSF53335">
    <property type="entry name" value="S-adenosyl-L-methionine-dependent methyltransferases"/>
    <property type="match status" value="1"/>
</dbReference>
<dbReference type="Proteomes" id="UP001466331">
    <property type="component" value="Unassembled WGS sequence"/>
</dbReference>
<dbReference type="RefSeq" id="WP_420069394.1">
    <property type="nucleotide sequence ID" value="NZ_JBCHKQ010000002.1"/>
</dbReference>
<accession>A0ABU9UBA3</accession>
<dbReference type="InterPro" id="IPR029063">
    <property type="entry name" value="SAM-dependent_MTases_sf"/>
</dbReference>
<keyword evidence="4" id="KW-0808">Transferase</keyword>
<dbReference type="InterPro" id="IPR004538">
    <property type="entry name" value="Hemolysin_A/TlyA"/>
</dbReference>
<dbReference type="GO" id="GO:0032259">
    <property type="term" value="P:methylation"/>
    <property type="evidence" value="ECO:0007669"/>
    <property type="project" value="UniProtKB-KW"/>
</dbReference>
<dbReference type="PANTHER" id="PTHR32319">
    <property type="entry name" value="BACTERIAL HEMOLYSIN-LIKE PROTEIN"/>
    <property type="match status" value="1"/>
</dbReference>
<dbReference type="Gene3D" id="3.40.50.150">
    <property type="entry name" value="Vaccinia Virus protein VP39"/>
    <property type="match status" value="1"/>
</dbReference>
<dbReference type="PANTHER" id="PTHR32319:SF0">
    <property type="entry name" value="BACTERIAL HEMOLYSIN-LIKE PROTEIN"/>
    <property type="match status" value="1"/>
</dbReference>
<proteinExistence type="predicted"/>
<keyword evidence="5" id="KW-1185">Reference proteome</keyword>
<evidence type="ECO:0000259" key="3">
    <source>
        <dbReference type="SMART" id="SM00363"/>
    </source>
</evidence>
<dbReference type="NCBIfam" id="TIGR00478">
    <property type="entry name" value="tly"/>
    <property type="match status" value="1"/>
</dbReference>
<dbReference type="SMART" id="SM00363">
    <property type="entry name" value="S4"/>
    <property type="match status" value="1"/>
</dbReference>
<dbReference type="CDD" id="cd00165">
    <property type="entry name" value="S4"/>
    <property type="match status" value="1"/>
</dbReference>
<dbReference type="InterPro" id="IPR047048">
    <property type="entry name" value="TlyA"/>
</dbReference>
<keyword evidence="1 2" id="KW-0694">RNA-binding</keyword>
<dbReference type="InterPro" id="IPR002877">
    <property type="entry name" value="RNA_MeTrfase_FtsJ_dom"/>
</dbReference>
<gene>
    <name evidence="4" type="ORF">WKV44_05280</name>
</gene>
<comment type="caution">
    <text evidence="4">The sequence shown here is derived from an EMBL/GenBank/DDBJ whole genome shotgun (WGS) entry which is preliminary data.</text>
</comment>
<organism evidence="4 5">
    <name type="scientific">Rarispira pelagica</name>
    <dbReference type="NCBI Taxonomy" id="3141764"/>
    <lineage>
        <taxon>Bacteria</taxon>
        <taxon>Pseudomonadati</taxon>
        <taxon>Spirochaetota</taxon>
        <taxon>Spirochaetia</taxon>
        <taxon>Winmispirales</taxon>
        <taxon>Winmispiraceae</taxon>
        <taxon>Rarispira</taxon>
    </lineage>
</organism>
<dbReference type="PROSITE" id="PS50889">
    <property type="entry name" value="S4"/>
    <property type="match status" value="1"/>
</dbReference>
<feature type="domain" description="RNA-binding S4" evidence="3">
    <location>
        <begin position="5"/>
        <end position="68"/>
    </location>
</feature>
<name>A0ABU9UBA3_9SPIR</name>
<evidence type="ECO:0000313" key="4">
    <source>
        <dbReference type="EMBL" id="MEM5947948.1"/>
    </source>
</evidence>